<sequence length="222" mass="25145">MTEIPEAPFPVSVEEPEGYVHPLIHFKGELSNIEWETKEFDDRKSHQATFNFIDVTVIRSVEPYILPIANIRFNMSRAANTRWAAMTSSFRKIVPLEAYAGMETPPNILVGKMQEWALSTVPLTGINQDTGKFEVKDREAWQLVSVEGFTDSSGPSLMELVVENSDGKNKEEISNWIFTDQPIKSYPGHTDLVEKMAQRELLPMLVDTEKLTVDADGVYHKV</sequence>
<gene>
    <name evidence="1" type="ORF">LCGC14_1382420</name>
</gene>
<evidence type="ECO:0000313" key="1">
    <source>
        <dbReference type="EMBL" id="KKM76210.1"/>
    </source>
</evidence>
<comment type="caution">
    <text evidence="1">The sequence shown here is derived from an EMBL/GenBank/DDBJ whole genome shotgun (WGS) entry which is preliminary data.</text>
</comment>
<protein>
    <submittedName>
        <fullName evidence="1">Uncharacterized protein</fullName>
    </submittedName>
</protein>
<proteinExistence type="predicted"/>
<accession>A0A0F9MHQ2</accession>
<organism evidence="1">
    <name type="scientific">marine sediment metagenome</name>
    <dbReference type="NCBI Taxonomy" id="412755"/>
    <lineage>
        <taxon>unclassified sequences</taxon>
        <taxon>metagenomes</taxon>
        <taxon>ecological metagenomes</taxon>
    </lineage>
</organism>
<name>A0A0F9MHQ2_9ZZZZ</name>
<dbReference type="AlphaFoldDB" id="A0A0F9MHQ2"/>
<dbReference type="EMBL" id="LAZR01008846">
    <property type="protein sequence ID" value="KKM76210.1"/>
    <property type="molecule type" value="Genomic_DNA"/>
</dbReference>
<reference evidence="1" key="1">
    <citation type="journal article" date="2015" name="Nature">
        <title>Complex archaea that bridge the gap between prokaryotes and eukaryotes.</title>
        <authorList>
            <person name="Spang A."/>
            <person name="Saw J.H."/>
            <person name="Jorgensen S.L."/>
            <person name="Zaremba-Niedzwiedzka K."/>
            <person name="Martijn J."/>
            <person name="Lind A.E."/>
            <person name="van Eijk R."/>
            <person name="Schleper C."/>
            <person name="Guy L."/>
            <person name="Ettema T.J."/>
        </authorList>
    </citation>
    <scope>NUCLEOTIDE SEQUENCE</scope>
</reference>